<dbReference type="InterPro" id="IPR001584">
    <property type="entry name" value="Integrase_cat-core"/>
</dbReference>
<feature type="compositionally biased region" description="Basic and acidic residues" evidence="7">
    <location>
        <begin position="1057"/>
        <end position="1074"/>
    </location>
</feature>
<sequence>FTVADVRPAIIGADFLRHFALLVDLQNRRLIDTNERKFLRGTCNLVSYADSYCSSLSAPPNFQSLLDKYEPSPTPLETPIQHHIVTKGPPCHAKLRRLPSDVYEKTKQHFKEMMSTGIIQPSESPWSSPLHVVHKQDGDIRPVGDYRALNIQTLEDRYTIPHLHDFTNGLHNTRYYSTFDLKRAFFHCKINPKDVPKTAVLTPFGLFEYKKMNFGLKNAPQTWQRYMDYILRDLPFLYAYLDDIIVASGSLEDHYSHVKQLLSVLSSYGLLINKAKCQLAKTTVKFLGHLVTAEGIRPLPEKTDLITNFPQPETVNDLRTFLGLINFYRRAIPKAAHTLTPLSRLIPPDAKKNDKRKLKWTQVDVETFQQAKNLLKSAVSLAHPHPGKPLILHTDCSDYAAGAALHYWDSNTLKPLGFFSKALSPAQKNYSTFDKELLAMYLAVVHFRQTIEGRPLTIYTDHKPLAGPHTSISNSMPPTRLRHMRFISEFTTDIRYKKGETNISADFLSRLRLPVKTVNEIDYVAFFTPEQLKMAQLQDPHLSNMDLTEVDYQGTTLLCETSDSTPRPYIPSPLRAAVFHKLHDLSHPGIKATTALIRARYYWPNMTTSVRLMTRACPNCNRAKTTKHIRAPLGTFSVAEPLQHVHIDLIGALPTSLGFKYCLTAIDRATGWTECAPLRNITAENVTNTLYEMWISRYGPPTTITTDQGTQFTSETFNKFCRELGINVIHTNAYHPQANGLIERFHRTLKEAIMAASSATRWANDLHSLLLGIRNRPGIDGLSPAQRLFGTTPRLPNDIFTPPPPQVIPYRSHETYRRYTNSYFPATLRTAKLVYIRLDTAKPKLTPPYQGPYTVLANDGKTITYQNEQGISKNVSVDRCKPAPSTSTTTNDYNQHLPLQPHTPPLRRSPRFQPTSDLEESQFTEQSPRNGFITRGSPPFSHASAAAATPAAATATATAGPEETNTSTTSRRKAGVVPSSKRRCDEGHEAATATPATSHNSKTKKPPGYYTTRSHGDGHSGSTAADTPDFQATPLHRAMQRLLLPRESPSGTGNCRNTDRHDGTTTCYHERKIGEPSPYYSTEIGRTSTYSVEGKTPTFGDPRTTTASHTKISGPQEVGTEEPPPSTPPLATRR</sequence>
<dbReference type="GO" id="GO:0004519">
    <property type="term" value="F:endonuclease activity"/>
    <property type="evidence" value="ECO:0007669"/>
    <property type="project" value="UniProtKB-KW"/>
</dbReference>
<dbReference type="SUPFAM" id="SSF53098">
    <property type="entry name" value="Ribonuclease H-like"/>
    <property type="match status" value="1"/>
</dbReference>
<dbReference type="Pfam" id="PF00665">
    <property type="entry name" value="rve"/>
    <property type="match status" value="1"/>
</dbReference>
<dbReference type="Pfam" id="PF00078">
    <property type="entry name" value="RVT_1"/>
    <property type="match status" value="1"/>
</dbReference>
<keyword evidence="5" id="KW-0695">RNA-directed DNA polymerase</keyword>
<evidence type="ECO:0000256" key="7">
    <source>
        <dbReference type="SAM" id="MobiDB-lite"/>
    </source>
</evidence>
<evidence type="ECO:0000256" key="4">
    <source>
        <dbReference type="ARBA" id="ARBA00022759"/>
    </source>
</evidence>
<feature type="region of interest" description="Disordered" evidence="7">
    <location>
        <begin position="1044"/>
        <end position="1134"/>
    </location>
</feature>
<dbReference type="Gene3D" id="1.10.340.70">
    <property type="match status" value="1"/>
</dbReference>
<keyword evidence="2" id="KW-0548">Nucleotidyltransferase</keyword>
<feature type="compositionally biased region" description="Low complexity" evidence="7">
    <location>
        <begin position="943"/>
        <end position="959"/>
    </location>
</feature>
<accession>A0A0A9WZB1</accession>
<dbReference type="FunFam" id="3.10.20.370:FF:000001">
    <property type="entry name" value="Retrovirus-related Pol polyprotein from transposon 17.6-like protein"/>
    <property type="match status" value="1"/>
</dbReference>
<organism evidence="10">
    <name type="scientific">Lygus hesperus</name>
    <name type="common">Western plant bug</name>
    <dbReference type="NCBI Taxonomy" id="30085"/>
    <lineage>
        <taxon>Eukaryota</taxon>
        <taxon>Metazoa</taxon>
        <taxon>Ecdysozoa</taxon>
        <taxon>Arthropoda</taxon>
        <taxon>Hexapoda</taxon>
        <taxon>Insecta</taxon>
        <taxon>Pterygota</taxon>
        <taxon>Neoptera</taxon>
        <taxon>Paraneoptera</taxon>
        <taxon>Hemiptera</taxon>
        <taxon>Heteroptera</taxon>
        <taxon>Panheteroptera</taxon>
        <taxon>Cimicomorpha</taxon>
        <taxon>Miridae</taxon>
        <taxon>Mirini</taxon>
        <taxon>Lygus</taxon>
    </lineage>
</organism>
<keyword evidence="4" id="KW-0378">Hydrolase</keyword>
<dbReference type="EMBL" id="GBHO01033449">
    <property type="protein sequence ID" value="JAG10155.1"/>
    <property type="molecule type" value="Transcribed_RNA"/>
</dbReference>
<dbReference type="Pfam" id="PF17921">
    <property type="entry name" value="Integrase_H2C2"/>
    <property type="match status" value="1"/>
</dbReference>
<dbReference type="PROSITE" id="PS50878">
    <property type="entry name" value="RT_POL"/>
    <property type="match status" value="1"/>
</dbReference>
<feature type="non-terminal residue" evidence="10">
    <location>
        <position position="1134"/>
    </location>
</feature>
<proteinExistence type="predicted"/>
<protein>
    <recommendedName>
        <fullName evidence="1">RNA-directed DNA polymerase</fullName>
        <ecNumber evidence="1">2.7.7.49</ecNumber>
    </recommendedName>
</protein>
<dbReference type="InterPro" id="IPR036397">
    <property type="entry name" value="RNaseH_sf"/>
</dbReference>
<dbReference type="InterPro" id="IPR000477">
    <property type="entry name" value="RT_dom"/>
</dbReference>
<reference evidence="10" key="1">
    <citation type="journal article" date="2014" name="PLoS ONE">
        <title>Transcriptome-Based Identification of ABC Transporters in the Western Tarnished Plant Bug Lygus hesperus.</title>
        <authorList>
            <person name="Hull J.J."/>
            <person name="Chaney K."/>
            <person name="Geib S.M."/>
            <person name="Fabrick J.A."/>
            <person name="Brent C.S."/>
            <person name="Walsh D."/>
            <person name="Lavine L.C."/>
        </authorList>
    </citation>
    <scope>NUCLEOTIDE SEQUENCE</scope>
</reference>
<dbReference type="Gene3D" id="3.30.420.10">
    <property type="entry name" value="Ribonuclease H-like superfamily/Ribonuclease H"/>
    <property type="match status" value="1"/>
</dbReference>
<dbReference type="InterPro" id="IPR041588">
    <property type="entry name" value="Integrase_H2C2"/>
</dbReference>
<keyword evidence="3" id="KW-0540">Nuclease</keyword>
<dbReference type="Gene3D" id="3.10.10.10">
    <property type="entry name" value="HIV Type 1 Reverse Transcriptase, subunit A, domain 1"/>
    <property type="match status" value="1"/>
</dbReference>
<dbReference type="GO" id="GO:0003964">
    <property type="term" value="F:RNA-directed DNA polymerase activity"/>
    <property type="evidence" value="ECO:0007669"/>
    <property type="project" value="UniProtKB-KW"/>
</dbReference>
<dbReference type="PANTHER" id="PTHR37984">
    <property type="entry name" value="PROTEIN CBG26694"/>
    <property type="match status" value="1"/>
</dbReference>
<keyword evidence="6" id="KW-0511">Multifunctional enzyme</keyword>
<dbReference type="FunFam" id="3.30.70.270:FF:000020">
    <property type="entry name" value="Transposon Tf2-6 polyprotein-like Protein"/>
    <property type="match status" value="1"/>
</dbReference>
<dbReference type="InterPro" id="IPR012337">
    <property type="entry name" value="RNaseH-like_sf"/>
</dbReference>
<dbReference type="PANTHER" id="PTHR37984:SF5">
    <property type="entry name" value="PROTEIN NYNRIN-LIKE"/>
    <property type="match status" value="1"/>
</dbReference>
<keyword evidence="4" id="KW-0255">Endonuclease</keyword>
<keyword evidence="2" id="KW-0808">Transferase</keyword>
<gene>
    <name evidence="10" type="primary">TY3B-G_3</name>
    <name evidence="10" type="ORF">CM83_4512</name>
</gene>
<dbReference type="Pfam" id="PF17919">
    <property type="entry name" value="RT_RNaseH_2"/>
    <property type="match status" value="1"/>
</dbReference>
<dbReference type="GO" id="GO:0015074">
    <property type="term" value="P:DNA integration"/>
    <property type="evidence" value="ECO:0007669"/>
    <property type="project" value="InterPro"/>
</dbReference>
<dbReference type="Gene3D" id="3.10.20.370">
    <property type="match status" value="1"/>
</dbReference>
<evidence type="ECO:0000259" key="9">
    <source>
        <dbReference type="PROSITE" id="PS50994"/>
    </source>
</evidence>
<feature type="domain" description="Integrase catalytic" evidence="9">
    <location>
        <begin position="637"/>
        <end position="804"/>
    </location>
</feature>
<dbReference type="InterPro" id="IPR041577">
    <property type="entry name" value="RT_RNaseH_2"/>
</dbReference>
<dbReference type="PROSITE" id="PS50994">
    <property type="entry name" value="INTEGRASE"/>
    <property type="match status" value="1"/>
</dbReference>
<dbReference type="AlphaFoldDB" id="A0A0A9WZB1"/>
<feature type="compositionally biased region" description="Polar residues" evidence="7">
    <location>
        <begin position="884"/>
        <end position="894"/>
    </location>
</feature>
<dbReference type="InterPro" id="IPR043502">
    <property type="entry name" value="DNA/RNA_pol_sf"/>
</dbReference>
<dbReference type="CDD" id="cd09274">
    <property type="entry name" value="RNase_HI_RT_Ty3"/>
    <property type="match status" value="1"/>
</dbReference>
<dbReference type="GO" id="GO:0042575">
    <property type="term" value="C:DNA polymerase complex"/>
    <property type="evidence" value="ECO:0007669"/>
    <property type="project" value="UniProtKB-ARBA"/>
</dbReference>
<dbReference type="EC" id="2.7.7.49" evidence="1"/>
<feature type="non-terminal residue" evidence="10">
    <location>
        <position position="1"/>
    </location>
</feature>
<evidence type="ECO:0000313" key="10">
    <source>
        <dbReference type="EMBL" id="JAG10155.1"/>
    </source>
</evidence>
<evidence type="ECO:0000256" key="1">
    <source>
        <dbReference type="ARBA" id="ARBA00012493"/>
    </source>
</evidence>
<dbReference type="InterPro" id="IPR043128">
    <property type="entry name" value="Rev_trsase/Diguanyl_cyclase"/>
</dbReference>
<evidence type="ECO:0000256" key="3">
    <source>
        <dbReference type="ARBA" id="ARBA00022722"/>
    </source>
</evidence>
<name>A0A0A9WZB1_LYGHE</name>
<evidence type="ECO:0000256" key="5">
    <source>
        <dbReference type="ARBA" id="ARBA00022918"/>
    </source>
</evidence>
<evidence type="ECO:0000256" key="2">
    <source>
        <dbReference type="ARBA" id="ARBA00022695"/>
    </source>
</evidence>
<dbReference type="FunFam" id="3.30.420.10:FF:000032">
    <property type="entry name" value="Retrovirus-related Pol polyprotein from transposon 297-like Protein"/>
    <property type="match status" value="1"/>
</dbReference>
<dbReference type="Gene3D" id="3.30.70.270">
    <property type="match status" value="2"/>
</dbReference>
<dbReference type="GO" id="GO:0003676">
    <property type="term" value="F:nucleic acid binding"/>
    <property type="evidence" value="ECO:0007669"/>
    <property type="project" value="InterPro"/>
</dbReference>
<feature type="region of interest" description="Disordered" evidence="7">
    <location>
        <begin position="875"/>
        <end position="1029"/>
    </location>
</feature>
<dbReference type="InterPro" id="IPR050951">
    <property type="entry name" value="Retrovirus_Pol_polyprotein"/>
</dbReference>
<feature type="domain" description="Reverse transcriptase" evidence="8">
    <location>
        <begin position="114"/>
        <end position="291"/>
    </location>
</feature>
<dbReference type="CDD" id="cd01647">
    <property type="entry name" value="RT_LTR"/>
    <property type="match status" value="1"/>
</dbReference>
<dbReference type="SUPFAM" id="SSF56672">
    <property type="entry name" value="DNA/RNA polymerases"/>
    <property type="match status" value="1"/>
</dbReference>
<feature type="compositionally biased region" description="Polar residues" evidence="7">
    <location>
        <begin position="1103"/>
        <end position="1113"/>
    </location>
</feature>
<reference evidence="10" key="2">
    <citation type="submission" date="2014-07" db="EMBL/GenBank/DDBJ databases">
        <authorList>
            <person name="Hull J."/>
        </authorList>
    </citation>
    <scope>NUCLEOTIDE SEQUENCE</scope>
</reference>
<evidence type="ECO:0000259" key="8">
    <source>
        <dbReference type="PROSITE" id="PS50878"/>
    </source>
</evidence>
<evidence type="ECO:0000256" key="6">
    <source>
        <dbReference type="ARBA" id="ARBA00023268"/>
    </source>
</evidence>